<sequence length="2096" mass="236726">MNQRINFQRSVQKPFGYRKNERNHVAKKTVKSKSHMKKKTVRENVKIWVPKSTKTVSTATTNSAANKDSAARSNTAATNVSTAESINTSKTNIVSTSSYVNTANSVSASNKGNQKLKGKSIWHVDSGCSRHMTGNMDCLKNFKKIDGGHVAFGNTPDGGKISGKGDVTKGKMTFEDVFYVEQLRYNLLSVSQVCDKKHSILFTDSECIILAPGFKVVDEKMILLRTPRKDNVYCLDMENVSTDSSLNCLVSKASLDESSLWHRRMCHMNFKTMNKLVKNNLVRGLPSKVFSCDDHCVACLKGKQHKTSHKSKELNTISSSLQLLHMDLFGPTNVMSIGKKSYCLVIVDDYSRFTWVYFLRTKDETSGLIKSFILRIENQTNQKVKVIRSDNGTEFKNLDLNTFCKEKGIERQYSAPKTPQQNGVAERRNRTLIEAARSLLANSKLPITFWVEAVNTACYVQNRVLVVKPKNKTPYELLNKRKPFIGFFKPFGCPCTILNTKTHLGKFDSKADDGFLVGYSSQRSESRGSGEEQVQHIIPQSVIFPFPTMDPVDTCEKETVIEPIQSEEERRDEKNSEHEEPEAADVIPSADLNDSNLDVGINEEPSLQTRTQKNHPPELVIGDISSPMMTRNQSRLQDLQDQQHTVLSCFLSQIEPKKAYEAMKDSKGIDYEEVFAPVARVEAIRLFLAYASYMKFKVYQMDVKSAFLYGTIDEEVYVCQPPGFENPSYPDRVYKLKKALYGLHQAPRACKKDILLVQIYVDDIIFGSTEDQMCRDFEELMHKSFKMSSMGELTFFLGLQVKQQKDGIFISQSKYVKNILDKYGLSDSKPTSTPMETHKQITADLEGEDVDVHLYRSMIGSLMYLTTSRPDIMFPVYSDLGGANMDRKSTSGGCQLLGARLVSWQCKKQTTVSLSITEAEYIAAASCCSQVLWIQNQMLDYGVTFLHTPIFIDNSSAISIVNNPVKHSKTKHIEIRYHFIRDYNEKKLIQVAKVHKDNQFADLFTKAFDVGRFTFLVTKSDCIPVICLFLGLLIIFLRKCIALLRLTHASIVQDSSSSMASMAFIDEHNEIAMLQKPKQAAGFHQIVDFLKSSHIAHALTVSPSIYIEHQKQFWANATVFTENGVQVIKTRVCDKPLTVSEEVIRISLRLDDASGITSISNDDLFSNLTRMGYGGPLGVFKFSKAKFSPQWRFLVHTLMHCISRKTTGWSEFSSTIAYALVCLSNARTYNFSQMIFKDLVSNLDNKKSFYMYPRFVQAVITNELTDMPQFDEVYVPKIPKGKVFSNMKRSTMDSEGVDTPLFSTMMVVSHNEEGMTSGSGPSLDHPTESQSQPSITISIPQSLLQKPTSPITHTYIRKKVKMAPSLLVPSPTNPLSPLMENSPLENIYRKTTKVSPNPKEVLTEEMHEHMGEKTDTTPASTEEASGNINKTFPMETLNEQSFKGPRCQEPKGVAGASARQKTSTTKRSKDPSRVVNTPKGDPDTSSSVETSSVEMNEQFEEHKNSEIQKLRAFLKGKMPEIDTSSIPEVIPFRHPSGVVIRDPSTVVQSSAPAIMSIPQPPPFLQSDGVSTSTRPPVSTSRTPVSDLPISEFTDLLYARLLSMSPPEHQDQDLLSLLRNFQPTPPPVPSSESDRIIVLSDEFHAFRSEVRSSFADLKSFMSQAFSDLSSRLDSHEQSCRSEAGPSLKRRHDQDDPDHQGHEGEMAKRPRVEGSSEAREDIQEEVAGDKEKGGESVQDCNIQDLVNVMIENVDLSSLHNELNITESNINNNMQIVVYMDPDVSANVHEVEESEAANDMRRFFANFIEINSNDDEDVRFEKICQVNEEDCDDIIIISDTEDDSVFMDAKDEEEADLLYSDLPAHDEIHESANVTSTPVASSNQTTTIPSRSFEVGQSSRAEADDPSSDPVIPPSILEEGPALSRHQRQRNLQRRYLASRQRSAFLEDTQRNIFVSRRRAINIYAILGVEKESDAYQYEYLMFIKCQRKRNNTVSSQHLIVRVISFKINKFVNIWIEEIAHYFDGTLKVIKLQLEQRLKEAKRRFLETRENAFLVDNDEIRLIQKTLDSIQERLNLRSTLRRLEVLVGLNRLRQREERQ</sequence>
<name>A0ACB8Y935_ARCLA</name>
<proteinExistence type="predicted"/>
<evidence type="ECO:0000313" key="2">
    <source>
        <dbReference type="Proteomes" id="UP001055879"/>
    </source>
</evidence>
<reference evidence="1 2" key="2">
    <citation type="journal article" date="2022" name="Mol. Ecol. Resour.">
        <title>The genomes of chicory, endive, great burdock and yacon provide insights into Asteraceae paleo-polyploidization history and plant inulin production.</title>
        <authorList>
            <person name="Fan W."/>
            <person name="Wang S."/>
            <person name="Wang H."/>
            <person name="Wang A."/>
            <person name="Jiang F."/>
            <person name="Liu H."/>
            <person name="Zhao H."/>
            <person name="Xu D."/>
            <person name="Zhang Y."/>
        </authorList>
    </citation>
    <scope>NUCLEOTIDE SEQUENCE [LARGE SCALE GENOMIC DNA]</scope>
    <source>
        <strain evidence="2">cv. Niubang</strain>
    </source>
</reference>
<evidence type="ECO:0000313" key="1">
    <source>
        <dbReference type="EMBL" id="KAI3681204.1"/>
    </source>
</evidence>
<gene>
    <name evidence="1" type="ORF">L6452_35989</name>
</gene>
<dbReference type="Proteomes" id="UP001055879">
    <property type="component" value="Linkage Group LG13"/>
</dbReference>
<comment type="caution">
    <text evidence="1">The sequence shown here is derived from an EMBL/GenBank/DDBJ whole genome shotgun (WGS) entry which is preliminary data.</text>
</comment>
<reference evidence="2" key="1">
    <citation type="journal article" date="2022" name="Mol. Ecol. Resour.">
        <title>The genomes of chicory, endive, great burdock and yacon provide insights into Asteraceae palaeo-polyploidization history and plant inulin production.</title>
        <authorList>
            <person name="Fan W."/>
            <person name="Wang S."/>
            <person name="Wang H."/>
            <person name="Wang A."/>
            <person name="Jiang F."/>
            <person name="Liu H."/>
            <person name="Zhao H."/>
            <person name="Xu D."/>
            <person name="Zhang Y."/>
        </authorList>
    </citation>
    <scope>NUCLEOTIDE SEQUENCE [LARGE SCALE GENOMIC DNA]</scope>
    <source>
        <strain evidence="2">cv. Niubang</strain>
    </source>
</reference>
<organism evidence="1 2">
    <name type="scientific">Arctium lappa</name>
    <name type="common">Greater burdock</name>
    <name type="synonym">Lappa major</name>
    <dbReference type="NCBI Taxonomy" id="4217"/>
    <lineage>
        <taxon>Eukaryota</taxon>
        <taxon>Viridiplantae</taxon>
        <taxon>Streptophyta</taxon>
        <taxon>Embryophyta</taxon>
        <taxon>Tracheophyta</taxon>
        <taxon>Spermatophyta</taxon>
        <taxon>Magnoliopsida</taxon>
        <taxon>eudicotyledons</taxon>
        <taxon>Gunneridae</taxon>
        <taxon>Pentapetalae</taxon>
        <taxon>asterids</taxon>
        <taxon>campanulids</taxon>
        <taxon>Asterales</taxon>
        <taxon>Asteraceae</taxon>
        <taxon>Carduoideae</taxon>
        <taxon>Cardueae</taxon>
        <taxon>Arctiinae</taxon>
        <taxon>Arctium</taxon>
    </lineage>
</organism>
<accession>A0ACB8Y935</accession>
<dbReference type="EMBL" id="CM042059">
    <property type="protein sequence ID" value="KAI3681204.1"/>
    <property type="molecule type" value="Genomic_DNA"/>
</dbReference>
<keyword evidence="2" id="KW-1185">Reference proteome</keyword>
<protein>
    <submittedName>
        <fullName evidence="1">Uncharacterized protein</fullName>
    </submittedName>
</protein>